<evidence type="ECO:0008006" key="4">
    <source>
        <dbReference type="Google" id="ProtNLM"/>
    </source>
</evidence>
<keyword evidence="1" id="KW-0472">Membrane</keyword>
<evidence type="ECO:0000313" key="2">
    <source>
        <dbReference type="EMBL" id="TWT18253.1"/>
    </source>
</evidence>
<sequence>MQLLVHTLTTTALCMVAPTIVLIVAIGLGKEAFRQDYPADIQQAMPPATPREKRAGLVWGSLFMVVLLGAMTLSTWLYLTEHPGVFNAYFAALGAGIMFLIYDLLIVDWLVICTWRPAWVMPRGTAECAGWGDYMFHAKVLCQAKVIAANLALPLLPAALAFGLHAWM</sequence>
<feature type="transmembrane region" description="Helical" evidence="1">
    <location>
        <begin position="57"/>
        <end position="79"/>
    </location>
</feature>
<keyword evidence="3" id="KW-1185">Reference proteome</keyword>
<dbReference type="EMBL" id="VOHM01000036">
    <property type="protein sequence ID" value="TWT18253.1"/>
    <property type="molecule type" value="Genomic_DNA"/>
</dbReference>
<dbReference type="OrthoDB" id="5147731at2"/>
<comment type="caution">
    <text evidence="2">The sequence shown here is derived from an EMBL/GenBank/DDBJ whole genome shotgun (WGS) entry which is preliminary data.</text>
</comment>
<dbReference type="Proteomes" id="UP000320791">
    <property type="component" value="Unassembled WGS sequence"/>
</dbReference>
<dbReference type="RefSeq" id="WP_146325578.1">
    <property type="nucleotide sequence ID" value="NZ_BAABLR010000019.1"/>
</dbReference>
<keyword evidence="1" id="KW-0812">Transmembrane</keyword>
<evidence type="ECO:0000313" key="3">
    <source>
        <dbReference type="Proteomes" id="UP000320791"/>
    </source>
</evidence>
<dbReference type="AlphaFoldDB" id="A0A5C5TVM8"/>
<feature type="transmembrane region" description="Helical" evidence="1">
    <location>
        <begin position="6"/>
        <end position="28"/>
    </location>
</feature>
<evidence type="ECO:0000256" key="1">
    <source>
        <dbReference type="SAM" id="Phobius"/>
    </source>
</evidence>
<feature type="transmembrane region" description="Helical" evidence="1">
    <location>
        <begin position="85"/>
        <end position="111"/>
    </location>
</feature>
<protein>
    <recommendedName>
        <fullName evidence="4">Nitroreductase</fullName>
    </recommendedName>
</protein>
<proteinExistence type="predicted"/>
<organism evidence="2 3">
    <name type="scientific">Corynebacterium canis</name>
    <dbReference type="NCBI Taxonomy" id="679663"/>
    <lineage>
        <taxon>Bacteria</taxon>
        <taxon>Bacillati</taxon>
        <taxon>Actinomycetota</taxon>
        <taxon>Actinomycetes</taxon>
        <taxon>Mycobacteriales</taxon>
        <taxon>Corynebacteriaceae</taxon>
        <taxon>Corynebacterium</taxon>
    </lineage>
</organism>
<feature type="transmembrane region" description="Helical" evidence="1">
    <location>
        <begin position="146"/>
        <end position="167"/>
    </location>
</feature>
<accession>A0A5C5TVM8</accession>
<name>A0A5C5TVM8_9CORY</name>
<reference evidence="2 3" key="1">
    <citation type="submission" date="2019-08" db="EMBL/GenBank/DDBJ databases">
        <authorList>
            <person name="Lei W."/>
        </authorList>
    </citation>
    <scope>NUCLEOTIDE SEQUENCE [LARGE SCALE GENOMIC DNA]</scope>
    <source>
        <strain evidence="2 3">CCUG 58627</strain>
    </source>
</reference>
<keyword evidence="1" id="KW-1133">Transmembrane helix</keyword>
<gene>
    <name evidence="2" type="ORF">FRX94_11970</name>
</gene>